<keyword evidence="3 8" id="KW-0812">Transmembrane</keyword>
<evidence type="ECO:0000256" key="1">
    <source>
        <dbReference type="ARBA" id="ARBA00004236"/>
    </source>
</evidence>
<evidence type="ECO:0000256" key="6">
    <source>
        <dbReference type="ARBA" id="ARBA00023118"/>
    </source>
</evidence>
<dbReference type="Pfam" id="PF18967">
    <property type="entry name" value="PycTM"/>
    <property type="match status" value="1"/>
</dbReference>
<dbReference type="GO" id="GO:0000166">
    <property type="term" value="F:nucleotide binding"/>
    <property type="evidence" value="ECO:0007669"/>
    <property type="project" value="UniProtKB-KW"/>
</dbReference>
<keyword evidence="4" id="KW-0547">Nucleotide-binding</keyword>
<feature type="transmembrane region" description="Helical" evidence="8">
    <location>
        <begin position="53"/>
        <end position="78"/>
    </location>
</feature>
<keyword evidence="7 8" id="KW-0472">Membrane</keyword>
<comment type="subcellular location">
    <subcellularLocation>
        <location evidence="1">Cell membrane</location>
    </subcellularLocation>
</comment>
<comment type="caution">
    <text evidence="10">The sequence shown here is derived from an EMBL/GenBank/DDBJ whole genome shotgun (WGS) entry which is preliminary data.</text>
</comment>
<dbReference type="RefSeq" id="WP_119087644.1">
    <property type="nucleotide sequence ID" value="NZ_QXIU01000220.1"/>
</dbReference>
<evidence type="ECO:0000259" key="9">
    <source>
        <dbReference type="Pfam" id="PF18967"/>
    </source>
</evidence>
<sequence length="171" mass="19023">MERTLRNILENVEGWLKFAEAKNTLVLVFGGGTLVGSISLVKEFVTSLPLVRLMLWGFLVCVTGALILASCSMIPSLYPAFKADKGRLKPDDNLHYFEFIRLYSAKEYVETLARRYGYDEFDIRAVEVDLARSIVGDAVIISRKLAFFRVSIILLTVALVAISVSIALSVV</sequence>
<keyword evidence="2" id="KW-1003">Cell membrane</keyword>
<dbReference type="Proteomes" id="UP000266489">
    <property type="component" value="Unassembled WGS sequence"/>
</dbReference>
<evidence type="ECO:0000256" key="4">
    <source>
        <dbReference type="ARBA" id="ARBA00022741"/>
    </source>
</evidence>
<feature type="domain" description="Pycsar effector protein" evidence="9">
    <location>
        <begin position="5"/>
        <end position="168"/>
    </location>
</feature>
<name>A0A398CWI9_9BACT</name>
<protein>
    <recommendedName>
        <fullName evidence="9">Pycsar effector protein domain-containing protein</fullName>
    </recommendedName>
</protein>
<evidence type="ECO:0000256" key="7">
    <source>
        <dbReference type="ARBA" id="ARBA00023136"/>
    </source>
</evidence>
<organism evidence="10 11">
    <name type="scientific">Candidatus Cryosericum odellii</name>
    <dbReference type="NCBI Taxonomy" id="2290917"/>
    <lineage>
        <taxon>Bacteria</taxon>
        <taxon>Pseudomonadati</taxon>
        <taxon>Caldisericota/Cryosericota group</taxon>
        <taxon>Candidatus Cryosericota</taxon>
        <taxon>Candidatus Cryosericia</taxon>
        <taxon>Candidatus Cryosericales</taxon>
        <taxon>Candidatus Cryosericaceae</taxon>
        <taxon>Candidatus Cryosericum</taxon>
    </lineage>
</organism>
<keyword evidence="5 8" id="KW-1133">Transmembrane helix</keyword>
<feature type="transmembrane region" description="Helical" evidence="8">
    <location>
        <begin position="146"/>
        <end position="168"/>
    </location>
</feature>
<reference evidence="10 11" key="1">
    <citation type="submission" date="2018-09" db="EMBL/GenBank/DDBJ databases">
        <title>Discovery and Ecogenomic Context for Candidatus Cryosericales, a Global Caldiserica Order Active in Thawing Permafrost.</title>
        <authorList>
            <person name="Martinez M.A."/>
            <person name="Woodcroft B.J."/>
            <person name="Ignacio Espinoza J.C."/>
            <person name="Zayed A."/>
            <person name="Singleton C.M."/>
            <person name="Boyd J."/>
            <person name="Li Y.-F."/>
            <person name="Purvine S."/>
            <person name="Maughan H."/>
            <person name="Hodgkins S.B."/>
            <person name="Anderson D."/>
            <person name="Sederholm M."/>
            <person name="Temperton B."/>
            <person name="Saleska S.R."/>
            <person name="Tyson G.W."/>
            <person name="Rich V.I."/>
        </authorList>
    </citation>
    <scope>NUCLEOTIDE SEQUENCE [LARGE SCALE GENOMIC DNA]</scope>
    <source>
        <strain evidence="10 11">SMC5</strain>
    </source>
</reference>
<evidence type="ECO:0000256" key="8">
    <source>
        <dbReference type="SAM" id="Phobius"/>
    </source>
</evidence>
<evidence type="ECO:0000313" key="10">
    <source>
        <dbReference type="EMBL" id="RIE07736.1"/>
    </source>
</evidence>
<accession>A0A398CWI9</accession>
<dbReference type="InterPro" id="IPR043760">
    <property type="entry name" value="PycTM_dom"/>
</dbReference>
<gene>
    <name evidence="10" type="ORF">SMC5_09040</name>
</gene>
<dbReference type="GO" id="GO:0051607">
    <property type="term" value="P:defense response to virus"/>
    <property type="evidence" value="ECO:0007669"/>
    <property type="project" value="UniProtKB-KW"/>
</dbReference>
<dbReference type="EMBL" id="QXIU01000220">
    <property type="protein sequence ID" value="RIE07736.1"/>
    <property type="molecule type" value="Genomic_DNA"/>
</dbReference>
<evidence type="ECO:0000256" key="3">
    <source>
        <dbReference type="ARBA" id="ARBA00022692"/>
    </source>
</evidence>
<keyword evidence="6" id="KW-0051">Antiviral defense</keyword>
<evidence type="ECO:0000256" key="2">
    <source>
        <dbReference type="ARBA" id="ARBA00022475"/>
    </source>
</evidence>
<evidence type="ECO:0000256" key="5">
    <source>
        <dbReference type="ARBA" id="ARBA00022989"/>
    </source>
</evidence>
<feature type="transmembrane region" description="Helical" evidence="8">
    <location>
        <begin position="21"/>
        <end position="41"/>
    </location>
</feature>
<evidence type="ECO:0000313" key="11">
    <source>
        <dbReference type="Proteomes" id="UP000266489"/>
    </source>
</evidence>
<dbReference type="AlphaFoldDB" id="A0A398CWI9"/>
<proteinExistence type="predicted"/>
<dbReference type="GO" id="GO:0005886">
    <property type="term" value="C:plasma membrane"/>
    <property type="evidence" value="ECO:0007669"/>
    <property type="project" value="UniProtKB-SubCell"/>
</dbReference>